<dbReference type="Proteomes" id="UP000324222">
    <property type="component" value="Unassembled WGS sequence"/>
</dbReference>
<evidence type="ECO:0000313" key="1">
    <source>
        <dbReference type="EMBL" id="MPC69907.1"/>
    </source>
</evidence>
<reference evidence="1 2" key="1">
    <citation type="submission" date="2019-05" db="EMBL/GenBank/DDBJ databases">
        <title>Another draft genome of Portunus trituberculatus and its Hox gene families provides insights of decapod evolution.</title>
        <authorList>
            <person name="Jeong J.-H."/>
            <person name="Song I."/>
            <person name="Kim S."/>
            <person name="Choi T."/>
            <person name="Kim D."/>
            <person name="Ryu S."/>
            <person name="Kim W."/>
        </authorList>
    </citation>
    <scope>NUCLEOTIDE SEQUENCE [LARGE SCALE GENOMIC DNA]</scope>
    <source>
        <tissue evidence="1">Muscle</tissue>
    </source>
</reference>
<accession>A0A5B7HKX6</accession>
<dbReference type="AlphaFoldDB" id="A0A5B7HKX6"/>
<gene>
    <name evidence="1" type="ORF">E2C01_064140</name>
</gene>
<evidence type="ECO:0000313" key="2">
    <source>
        <dbReference type="Proteomes" id="UP000324222"/>
    </source>
</evidence>
<comment type="caution">
    <text evidence="1">The sequence shown here is derived from an EMBL/GenBank/DDBJ whole genome shotgun (WGS) entry which is preliminary data.</text>
</comment>
<name>A0A5B7HKX6_PORTR</name>
<protein>
    <submittedName>
        <fullName evidence="1">Uncharacterized protein</fullName>
    </submittedName>
</protein>
<dbReference type="EMBL" id="VSRR010030196">
    <property type="protein sequence ID" value="MPC69907.1"/>
    <property type="molecule type" value="Genomic_DNA"/>
</dbReference>
<organism evidence="1 2">
    <name type="scientific">Portunus trituberculatus</name>
    <name type="common">Swimming crab</name>
    <name type="synonym">Neptunus trituberculatus</name>
    <dbReference type="NCBI Taxonomy" id="210409"/>
    <lineage>
        <taxon>Eukaryota</taxon>
        <taxon>Metazoa</taxon>
        <taxon>Ecdysozoa</taxon>
        <taxon>Arthropoda</taxon>
        <taxon>Crustacea</taxon>
        <taxon>Multicrustacea</taxon>
        <taxon>Malacostraca</taxon>
        <taxon>Eumalacostraca</taxon>
        <taxon>Eucarida</taxon>
        <taxon>Decapoda</taxon>
        <taxon>Pleocyemata</taxon>
        <taxon>Brachyura</taxon>
        <taxon>Eubrachyura</taxon>
        <taxon>Portunoidea</taxon>
        <taxon>Portunidae</taxon>
        <taxon>Portuninae</taxon>
        <taxon>Portunus</taxon>
    </lineage>
</organism>
<proteinExistence type="predicted"/>
<sequence>MNHLVFSAVPRDPEMAWGEARHSNPLDKHCLLCLPKLHLDWSGSWRAAGLSKHRSCLFTARRVPALATATASWARLLAARSRFAVVVVATPTLAVKYLSHSYQPRDWTLALSVDRAGKRSRNTDTS</sequence>
<keyword evidence="2" id="KW-1185">Reference proteome</keyword>